<dbReference type="Pfam" id="PF00795">
    <property type="entry name" value="CN_hydrolase"/>
    <property type="match status" value="1"/>
</dbReference>
<dbReference type="CDD" id="cd07197">
    <property type="entry name" value="nitrilase"/>
    <property type="match status" value="1"/>
</dbReference>
<dbReference type="GO" id="GO:0016811">
    <property type="term" value="F:hydrolase activity, acting on carbon-nitrogen (but not peptide) bonds, in linear amides"/>
    <property type="evidence" value="ECO:0007669"/>
    <property type="project" value="TreeGrafter"/>
</dbReference>
<dbReference type="PaxDb" id="1435377-SUSAZ_01065"/>
<organism evidence="4 5">
    <name type="scientific">Sulfolobus acidocaldarius</name>
    <dbReference type="NCBI Taxonomy" id="2285"/>
    <lineage>
        <taxon>Archaea</taxon>
        <taxon>Thermoproteota</taxon>
        <taxon>Thermoprotei</taxon>
        <taxon>Sulfolobales</taxon>
        <taxon>Sulfolobaceae</taxon>
        <taxon>Sulfolobus</taxon>
    </lineage>
</organism>
<dbReference type="Proteomes" id="UP000065473">
    <property type="component" value="Chromosome"/>
</dbReference>
<proteinExistence type="predicted"/>
<gene>
    <name evidence="3" type="ORF">ATY89_05230</name>
    <name evidence="4" type="ORF">ATZ20_08250</name>
</gene>
<keyword evidence="1" id="KW-0378">Hydrolase</keyword>
<dbReference type="InterPro" id="IPR050345">
    <property type="entry name" value="Aliph_Amidase/BUP"/>
</dbReference>
<dbReference type="EMBL" id="CP013695">
    <property type="protein sequence ID" value="ALU32134.1"/>
    <property type="molecule type" value="Genomic_DNA"/>
</dbReference>
<evidence type="ECO:0000313" key="6">
    <source>
        <dbReference type="Proteomes" id="UP000065473"/>
    </source>
</evidence>
<evidence type="ECO:0000256" key="1">
    <source>
        <dbReference type="ARBA" id="ARBA00022801"/>
    </source>
</evidence>
<dbReference type="EMBL" id="CP013694">
    <property type="protein sequence ID" value="ALU29406.1"/>
    <property type="molecule type" value="Genomic_DNA"/>
</dbReference>
<dbReference type="OMA" id="EESYMIV"/>
<name>A0A0U3H3S9_9CREN</name>
<feature type="domain" description="CN hydrolase" evidence="2">
    <location>
        <begin position="1"/>
        <end position="215"/>
    </location>
</feature>
<dbReference type="InterPro" id="IPR003010">
    <property type="entry name" value="C-N_Hydrolase"/>
</dbReference>
<sequence length="238" mass="27193">MKFGIVQVNKKGLALELTENALREGAEVVLLPEKWVKTLDELPLEDLRNLAKRYTAYIIPGAVEDGVSIISPIISYDGEVKGIAKKIHLFLEESKRLLPGTFTTMFNFRGIKIGVVICYDADFPEVIRSMFLKGVEIVLVPSKIPTDGIDLWREYLRTRVLENRIAIINSNAIFPPDFPGKSIVYVPKFQGRFVYPYVLGELDSSESYMVVDVNPLDFVNMRLERLKEYRNFEITELK</sequence>
<evidence type="ECO:0000259" key="2">
    <source>
        <dbReference type="PROSITE" id="PS50263"/>
    </source>
</evidence>
<dbReference type="PANTHER" id="PTHR43674:SF2">
    <property type="entry name" value="BETA-UREIDOPROPIONASE"/>
    <property type="match status" value="1"/>
</dbReference>
<dbReference type="GeneID" id="14550739"/>
<protein>
    <submittedName>
        <fullName evidence="4">Nitrilase</fullName>
    </submittedName>
</protein>
<dbReference type="SUPFAM" id="SSF56317">
    <property type="entry name" value="Carbon-nitrogen hydrolase"/>
    <property type="match status" value="1"/>
</dbReference>
<evidence type="ECO:0000313" key="3">
    <source>
        <dbReference type="EMBL" id="ALU29406.1"/>
    </source>
</evidence>
<dbReference type="OrthoDB" id="41015at2157"/>
<evidence type="ECO:0000313" key="5">
    <source>
        <dbReference type="Proteomes" id="UP000060043"/>
    </source>
</evidence>
<dbReference type="Gene3D" id="3.60.110.10">
    <property type="entry name" value="Carbon-nitrogen hydrolase"/>
    <property type="match status" value="1"/>
</dbReference>
<dbReference type="AlphaFoldDB" id="A0A0U3H3S9"/>
<dbReference type="STRING" id="1435377.SUSAZ_01065"/>
<dbReference type="PROSITE" id="PS50263">
    <property type="entry name" value="CN_HYDROLASE"/>
    <property type="match status" value="1"/>
</dbReference>
<evidence type="ECO:0000313" key="4">
    <source>
        <dbReference type="EMBL" id="ALU32134.1"/>
    </source>
</evidence>
<accession>A0A0U3H3S9</accession>
<dbReference type="RefSeq" id="WP_011277131.1">
    <property type="nucleotide sequence ID" value="NZ_BHWZ01000001.1"/>
</dbReference>
<dbReference type="InterPro" id="IPR036526">
    <property type="entry name" value="C-N_Hydrolase_sf"/>
</dbReference>
<dbReference type="PANTHER" id="PTHR43674">
    <property type="entry name" value="NITRILASE C965.09-RELATED"/>
    <property type="match status" value="1"/>
</dbReference>
<dbReference type="Proteomes" id="UP000060043">
    <property type="component" value="Chromosome"/>
</dbReference>
<reference evidence="5 6" key="1">
    <citation type="submission" date="2015-12" db="EMBL/GenBank/DDBJ databases">
        <title>A stable core within a dynamic pangenome in Sulfolobus acidocaldarius.</title>
        <authorList>
            <person name="Anderson R."/>
            <person name="Kouris A."/>
            <person name="Seward C."/>
            <person name="Campbell K."/>
            <person name="Whitaker R."/>
        </authorList>
    </citation>
    <scope>NUCLEOTIDE SEQUENCE [LARGE SCALE GENOMIC DNA]</scope>
    <source>
        <strain evidence="3 6">GG12-C01-09</strain>
        <strain evidence="4 5">NG05B_CO5_07</strain>
    </source>
</reference>